<dbReference type="InterPro" id="IPR051927">
    <property type="entry name" value="Zn_Chap_cDPG_Synth"/>
</dbReference>
<protein>
    <submittedName>
        <fullName evidence="3">GTP-binding protein</fullName>
    </submittedName>
</protein>
<dbReference type="Proteomes" id="UP001500393">
    <property type="component" value="Unassembled WGS sequence"/>
</dbReference>
<gene>
    <name evidence="3" type="ORF">GCM10009789_20810</name>
</gene>
<dbReference type="PANTHER" id="PTHR43603:SF1">
    <property type="entry name" value="ZINC-REGULATED GTPASE METALLOPROTEIN ACTIVATOR 1"/>
    <property type="match status" value="1"/>
</dbReference>
<organism evidence="3 4">
    <name type="scientific">Kribbella sancticallisti</name>
    <dbReference type="NCBI Taxonomy" id="460087"/>
    <lineage>
        <taxon>Bacteria</taxon>
        <taxon>Bacillati</taxon>
        <taxon>Actinomycetota</taxon>
        <taxon>Actinomycetes</taxon>
        <taxon>Propionibacteriales</taxon>
        <taxon>Kribbellaceae</taxon>
        <taxon>Kribbella</taxon>
    </lineage>
</organism>
<evidence type="ECO:0000259" key="2">
    <source>
        <dbReference type="SMART" id="SM00833"/>
    </source>
</evidence>
<evidence type="ECO:0000313" key="4">
    <source>
        <dbReference type="Proteomes" id="UP001500393"/>
    </source>
</evidence>
<evidence type="ECO:0000256" key="1">
    <source>
        <dbReference type="SAM" id="MobiDB-lite"/>
    </source>
</evidence>
<dbReference type="InterPro" id="IPR027417">
    <property type="entry name" value="P-loop_NTPase"/>
</dbReference>
<evidence type="ECO:0000313" key="3">
    <source>
        <dbReference type="EMBL" id="GAA1567173.1"/>
    </source>
</evidence>
<sequence>MPSHLPITLLTGVDEQSRGAVAAGLLPNLGTVLVEYDVSGLAGGSVVRIARTAAGVIDREVIRMGHPCVSCAMRGSLVPLLVSIAATEKYGAAVVSVPGAGDTQALAEEIARDAGDELRVLSVLTVLDTSTFAADVSGDDLIHDRGVPTAAEDGRAIAEVLVRQVEYANAVILANPQQPPPQPAETGETTETGEPSEPGEPTEPGGPAVVEALARAMNPQALVRTTETAGELFGVRLHDPDAAETWVEPGSISAPLNSEGRVETLVWQSDRPFHPERLYDALEDLVAGSVRGKGTVWLASQPRARLGWDSFGTSIALGVLGPWLADLPLDRWSEVGATHQARSALEWHPEHGDRASYLSITGIDLDVRELARRLDGCVLRTEELGSKLTDPFAPYLEGSTAA</sequence>
<reference evidence="3 4" key="1">
    <citation type="journal article" date="2019" name="Int. J. Syst. Evol. Microbiol.">
        <title>The Global Catalogue of Microorganisms (GCM) 10K type strain sequencing project: providing services to taxonomists for standard genome sequencing and annotation.</title>
        <authorList>
            <consortium name="The Broad Institute Genomics Platform"/>
            <consortium name="The Broad Institute Genome Sequencing Center for Infectious Disease"/>
            <person name="Wu L."/>
            <person name="Ma J."/>
        </authorList>
    </citation>
    <scope>NUCLEOTIDE SEQUENCE [LARGE SCALE GENOMIC DNA]</scope>
    <source>
        <strain evidence="3 4">JCM 14969</strain>
    </source>
</reference>
<dbReference type="RefSeq" id="WP_344212319.1">
    <property type="nucleotide sequence ID" value="NZ_BAAAOS010000017.1"/>
</dbReference>
<dbReference type="SMART" id="SM00833">
    <property type="entry name" value="CobW_C"/>
    <property type="match status" value="1"/>
</dbReference>
<comment type="caution">
    <text evidence="3">The sequence shown here is derived from an EMBL/GenBank/DDBJ whole genome shotgun (WGS) entry which is preliminary data.</text>
</comment>
<dbReference type="Pfam" id="PF07683">
    <property type="entry name" value="CobW_C"/>
    <property type="match status" value="1"/>
</dbReference>
<dbReference type="InterPro" id="IPR011629">
    <property type="entry name" value="CobW-like_C"/>
</dbReference>
<feature type="region of interest" description="Disordered" evidence="1">
    <location>
        <begin position="174"/>
        <end position="207"/>
    </location>
</feature>
<dbReference type="PANTHER" id="PTHR43603">
    <property type="entry name" value="COBW DOMAIN-CONTAINING PROTEIN DDB_G0274527"/>
    <property type="match status" value="1"/>
</dbReference>
<accession>A0ABN2D1G2</accession>
<dbReference type="Gene3D" id="3.40.50.300">
    <property type="entry name" value="P-loop containing nucleotide triphosphate hydrolases"/>
    <property type="match status" value="1"/>
</dbReference>
<name>A0ABN2D1G2_9ACTN</name>
<dbReference type="EMBL" id="BAAAOS010000017">
    <property type="protein sequence ID" value="GAA1567173.1"/>
    <property type="molecule type" value="Genomic_DNA"/>
</dbReference>
<keyword evidence="4" id="KW-1185">Reference proteome</keyword>
<feature type="compositionally biased region" description="Low complexity" evidence="1">
    <location>
        <begin position="184"/>
        <end position="196"/>
    </location>
</feature>
<proteinExistence type="predicted"/>
<feature type="domain" description="CobW C-terminal" evidence="2">
    <location>
        <begin position="262"/>
        <end position="378"/>
    </location>
</feature>
<dbReference type="SUPFAM" id="SSF90002">
    <property type="entry name" value="Hypothetical protein YjiA, C-terminal domain"/>
    <property type="match status" value="1"/>
</dbReference>